<reference evidence="1 2" key="1">
    <citation type="submission" date="2016-09" db="EMBL/GenBank/DDBJ databases">
        <title>The draft genome of Dichanthelium oligosanthes: A C3 panicoid grass species.</title>
        <authorList>
            <person name="Studer A.J."/>
            <person name="Schnable J.C."/>
            <person name="Brutnell T.P."/>
        </authorList>
    </citation>
    <scope>NUCLEOTIDE SEQUENCE [LARGE SCALE GENOMIC DNA]</scope>
    <source>
        <strain evidence="2">cv. Kellogg 1175</strain>
        <tissue evidence="1">Leaf</tissue>
    </source>
</reference>
<evidence type="ECO:0000313" key="2">
    <source>
        <dbReference type="Proteomes" id="UP000095767"/>
    </source>
</evidence>
<sequence length="139" mass="15996">LDEPAVVLRPTPLQREIELRTKTRRISGFLRSHAGTMMRSWAAYRQNVPVLKGLMSKLNSILRRYKSRRNEIGLFYLAPRMIHSRCFTVKTHLGSNSGFLKELWKKKMQERKIRGDNDQGISTVVVLSTARESVIVGTL</sequence>
<dbReference type="Proteomes" id="UP000095767">
    <property type="component" value="Unassembled WGS sequence"/>
</dbReference>
<evidence type="ECO:0000313" key="1">
    <source>
        <dbReference type="EMBL" id="OEL29103.1"/>
    </source>
</evidence>
<keyword evidence="2" id="KW-1185">Reference proteome</keyword>
<accession>A0A1E5VVE1</accession>
<proteinExistence type="predicted"/>
<comment type="caution">
    <text evidence="1">The sequence shown here is derived from an EMBL/GenBank/DDBJ whole genome shotgun (WGS) entry which is preliminary data.</text>
</comment>
<dbReference type="EMBL" id="LWDX02028516">
    <property type="protein sequence ID" value="OEL29103.1"/>
    <property type="molecule type" value="Genomic_DNA"/>
</dbReference>
<dbReference type="OrthoDB" id="695347at2759"/>
<feature type="non-terminal residue" evidence="1">
    <location>
        <position position="1"/>
    </location>
</feature>
<dbReference type="AlphaFoldDB" id="A0A1E5VVE1"/>
<protein>
    <submittedName>
        <fullName evidence="1">Uncharacterized protein</fullName>
    </submittedName>
</protein>
<name>A0A1E5VVE1_9POAL</name>
<gene>
    <name evidence="1" type="ORF">BAE44_0009878</name>
</gene>
<organism evidence="1 2">
    <name type="scientific">Dichanthelium oligosanthes</name>
    <dbReference type="NCBI Taxonomy" id="888268"/>
    <lineage>
        <taxon>Eukaryota</taxon>
        <taxon>Viridiplantae</taxon>
        <taxon>Streptophyta</taxon>
        <taxon>Embryophyta</taxon>
        <taxon>Tracheophyta</taxon>
        <taxon>Spermatophyta</taxon>
        <taxon>Magnoliopsida</taxon>
        <taxon>Liliopsida</taxon>
        <taxon>Poales</taxon>
        <taxon>Poaceae</taxon>
        <taxon>PACMAD clade</taxon>
        <taxon>Panicoideae</taxon>
        <taxon>Panicodae</taxon>
        <taxon>Paniceae</taxon>
        <taxon>Dichantheliinae</taxon>
        <taxon>Dichanthelium</taxon>
    </lineage>
</organism>